<dbReference type="GO" id="GO:0070497">
    <property type="term" value="F:6-carboxytetrahydropterin synthase activity"/>
    <property type="evidence" value="ECO:0007669"/>
    <property type="project" value="UniProtKB-EC"/>
</dbReference>
<name>A0A545AXE5_9ACTN</name>
<comment type="pathway">
    <text evidence="1">Purine metabolism; 7-cyano-7-deazaguanine biosynthesis.</text>
</comment>
<evidence type="ECO:0000256" key="1">
    <source>
        <dbReference type="ARBA" id="ARBA00005061"/>
    </source>
</evidence>
<accession>A0A545AXE5</accession>
<protein>
    <recommendedName>
        <fullName evidence="4">6-carboxy-5,6,7,8-tetrahydropterin synthase</fullName>
        <ecNumber evidence="3">4.1.2.50</ecNumber>
    </recommendedName>
    <alternativeName>
        <fullName evidence="5">Queuosine biosynthesis protein QueD</fullName>
    </alternativeName>
</protein>
<evidence type="ECO:0000256" key="5">
    <source>
        <dbReference type="ARBA" id="ARBA00031449"/>
    </source>
</evidence>
<evidence type="ECO:0000313" key="7">
    <source>
        <dbReference type="EMBL" id="TQS45994.1"/>
    </source>
</evidence>
<dbReference type="InterPro" id="IPR038418">
    <property type="entry name" value="6-PTP_synth/QueD_sf"/>
</dbReference>
<dbReference type="RefSeq" id="WP_142703401.1">
    <property type="nucleotide sequence ID" value="NZ_VIRS01000003.1"/>
</dbReference>
<dbReference type="Proteomes" id="UP000317982">
    <property type="component" value="Unassembled WGS sequence"/>
</dbReference>
<dbReference type="SUPFAM" id="SSF55620">
    <property type="entry name" value="Tetrahydrobiopterin biosynthesis enzymes-like"/>
    <property type="match status" value="1"/>
</dbReference>
<gene>
    <name evidence="7" type="ORF">FL583_05750</name>
</gene>
<evidence type="ECO:0000256" key="3">
    <source>
        <dbReference type="ARBA" id="ARBA00012982"/>
    </source>
</evidence>
<dbReference type="InterPro" id="IPR007115">
    <property type="entry name" value="6-PTP_synth/QueD"/>
</dbReference>
<evidence type="ECO:0000313" key="8">
    <source>
        <dbReference type="Proteomes" id="UP000317982"/>
    </source>
</evidence>
<comment type="similarity">
    <text evidence="2">Belongs to the PTPS family. QueD subfamily.</text>
</comment>
<dbReference type="EMBL" id="VIRS01000003">
    <property type="protein sequence ID" value="TQS45994.1"/>
    <property type="molecule type" value="Genomic_DNA"/>
</dbReference>
<dbReference type="AlphaFoldDB" id="A0A545AXE5"/>
<dbReference type="OrthoDB" id="9804698at2"/>
<reference evidence="7 8" key="1">
    <citation type="submission" date="2019-07" db="EMBL/GenBank/DDBJ databases">
        <title>Cryptosporangium phraense sp. nov., isolated from plant litter.</title>
        <authorList>
            <person name="Suriyachadkun C."/>
        </authorList>
    </citation>
    <scope>NUCLEOTIDE SEQUENCE [LARGE SCALE GENOMIC DNA]</scope>
    <source>
        <strain evidence="7 8">A-T 5661</strain>
    </source>
</reference>
<dbReference type="InParanoid" id="A0A545AXE5"/>
<comment type="caution">
    <text evidence="7">The sequence shown here is derived from an EMBL/GenBank/DDBJ whole genome shotgun (WGS) entry which is preliminary data.</text>
</comment>
<evidence type="ECO:0000256" key="4">
    <source>
        <dbReference type="ARBA" id="ARBA00018141"/>
    </source>
</evidence>
<organism evidence="7 8">
    <name type="scientific">Cryptosporangium phraense</name>
    <dbReference type="NCBI Taxonomy" id="2593070"/>
    <lineage>
        <taxon>Bacteria</taxon>
        <taxon>Bacillati</taxon>
        <taxon>Actinomycetota</taxon>
        <taxon>Actinomycetes</taxon>
        <taxon>Cryptosporangiales</taxon>
        <taxon>Cryptosporangiaceae</taxon>
        <taxon>Cryptosporangium</taxon>
    </lineage>
</organism>
<evidence type="ECO:0000256" key="2">
    <source>
        <dbReference type="ARBA" id="ARBA00008900"/>
    </source>
</evidence>
<dbReference type="Gene3D" id="3.30.479.10">
    <property type="entry name" value="6-pyruvoyl tetrahydropterin synthase/QueD"/>
    <property type="match status" value="1"/>
</dbReference>
<dbReference type="EC" id="4.1.2.50" evidence="3"/>
<keyword evidence="8" id="KW-1185">Reference proteome</keyword>
<dbReference type="Pfam" id="PF01242">
    <property type="entry name" value="PTPS"/>
    <property type="match status" value="1"/>
</dbReference>
<sequence length="147" mass="15947">MPPSIAATPECCTPPSGMNERMYQTGTEREVRAFHTMPDMPPPEGERHSHDYRLTLVVSREELDDKGMVVDLDVLVGALEELTGRLQDADLDEIVAPELGTEAVTVESFAFWVHGKIGAAIKTPGADLAVRVYENASEFGGYSGVLA</sequence>
<proteinExistence type="inferred from homology"/>
<dbReference type="UniPathway" id="UPA00391"/>
<evidence type="ECO:0000256" key="6">
    <source>
        <dbReference type="ARBA" id="ARBA00048807"/>
    </source>
</evidence>
<comment type="catalytic activity">
    <reaction evidence="6">
        <text>7,8-dihydroneopterin 3'-triphosphate + H2O = 6-carboxy-5,6,7,8-tetrahydropterin + triphosphate + acetaldehyde + 2 H(+)</text>
        <dbReference type="Rhea" id="RHEA:27966"/>
        <dbReference type="ChEBI" id="CHEBI:15343"/>
        <dbReference type="ChEBI" id="CHEBI:15377"/>
        <dbReference type="ChEBI" id="CHEBI:15378"/>
        <dbReference type="ChEBI" id="CHEBI:18036"/>
        <dbReference type="ChEBI" id="CHEBI:58462"/>
        <dbReference type="ChEBI" id="CHEBI:61032"/>
        <dbReference type="EC" id="4.1.2.50"/>
    </reaction>
</comment>